<proteinExistence type="predicted"/>
<organism evidence="2 3">
    <name type="scientific">Zingiber officinale</name>
    <name type="common">Ginger</name>
    <name type="synonym">Amomum zingiber</name>
    <dbReference type="NCBI Taxonomy" id="94328"/>
    <lineage>
        <taxon>Eukaryota</taxon>
        <taxon>Viridiplantae</taxon>
        <taxon>Streptophyta</taxon>
        <taxon>Embryophyta</taxon>
        <taxon>Tracheophyta</taxon>
        <taxon>Spermatophyta</taxon>
        <taxon>Magnoliopsida</taxon>
        <taxon>Liliopsida</taxon>
        <taxon>Zingiberales</taxon>
        <taxon>Zingiberaceae</taxon>
        <taxon>Zingiber</taxon>
    </lineage>
</organism>
<feature type="region of interest" description="Disordered" evidence="1">
    <location>
        <begin position="42"/>
        <end position="61"/>
    </location>
</feature>
<keyword evidence="3" id="KW-1185">Reference proteome</keyword>
<dbReference type="EMBL" id="JACMSC010000012">
    <property type="protein sequence ID" value="KAG6497945.1"/>
    <property type="molecule type" value="Genomic_DNA"/>
</dbReference>
<name>A0A8J5FY12_ZINOF</name>
<evidence type="ECO:0000256" key="1">
    <source>
        <dbReference type="SAM" id="MobiDB-lite"/>
    </source>
</evidence>
<dbReference type="Proteomes" id="UP000734854">
    <property type="component" value="Unassembled WGS sequence"/>
</dbReference>
<reference evidence="2 3" key="1">
    <citation type="submission" date="2020-08" db="EMBL/GenBank/DDBJ databases">
        <title>Plant Genome Project.</title>
        <authorList>
            <person name="Zhang R.-G."/>
        </authorList>
    </citation>
    <scope>NUCLEOTIDE SEQUENCE [LARGE SCALE GENOMIC DNA]</scope>
    <source>
        <tissue evidence="2">Rhizome</tissue>
    </source>
</reference>
<evidence type="ECO:0000313" key="2">
    <source>
        <dbReference type="EMBL" id="KAG6497945.1"/>
    </source>
</evidence>
<accession>A0A8J5FY12</accession>
<comment type="caution">
    <text evidence="2">The sequence shown here is derived from an EMBL/GenBank/DDBJ whole genome shotgun (WGS) entry which is preliminary data.</text>
</comment>
<feature type="region of interest" description="Disordered" evidence="1">
    <location>
        <begin position="69"/>
        <end position="105"/>
    </location>
</feature>
<dbReference type="AlphaFoldDB" id="A0A8J5FY12"/>
<evidence type="ECO:0000313" key="3">
    <source>
        <dbReference type="Proteomes" id="UP000734854"/>
    </source>
</evidence>
<sequence>MRLSLALHPSCYSSFSSSSAAAAASSSSTLFVRPRFRPAASPNAHHLLPSSSPPLASRTEANSPFHHLRRSCVGAPSRPSGLRFCPRSASRPSPSPPPPPGEDRNYIDDNLYFASVVYVKLTDVLEPVVSLLKNM</sequence>
<protein>
    <submittedName>
        <fullName evidence="2">Uncharacterized protein</fullName>
    </submittedName>
</protein>
<gene>
    <name evidence="2" type="ORF">ZIOFF_045851</name>
</gene>